<gene>
    <name evidence="3" type="ORF">LC20004_11710</name>
</gene>
<keyword evidence="2" id="KW-0812">Transmembrane</keyword>
<dbReference type="KEGG" id="lcy:LC20004_11710"/>
<evidence type="ECO:0000313" key="4">
    <source>
        <dbReference type="Proteomes" id="UP000223559"/>
    </source>
</evidence>
<evidence type="ECO:0008006" key="5">
    <source>
        <dbReference type="Google" id="ProtNLM"/>
    </source>
</evidence>
<feature type="transmembrane region" description="Helical" evidence="2">
    <location>
        <begin position="40"/>
        <end position="56"/>
    </location>
</feature>
<dbReference type="Proteomes" id="UP000223559">
    <property type="component" value="Chromosome"/>
</dbReference>
<protein>
    <recommendedName>
        <fullName evidence="5">Sortase</fullName>
    </recommendedName>
</protein>
<reference evidence="3 4" key="1">
    <citation type="submission" date="2016-10" db="EMBL/GenBank/DDBJ databases">
        <title>The whole genome sequencing and assembly of L. cotyniformis subsp. torquens DSM 20004 strain.</title>
        <authorList>
            <person name="Park M.-K."/>
            <person name="Lee Y.-J."/>
            <person name="Yi H."/>
            <person name="Bahn Y.-S."/>
            <person name="Kim J.F."/>
            <person name="Lee D.-W."/>
        </authorList>
    </citation>
    <scope>NUCLEOTIDE SEQUENCE [LARGE SCALE GENOMIC DNA]</scope>
    <source>
        <strain evidence="3 4">DSM 20004</strain>
    </source>
</reference>
<evidence type="ECO:0000313" key="3">
    <source>
        <dbReference type="EMBL" id="ATO44525.1"/>
    </source>
</evidence>
<keyword evidence="4" id="KW-1185">Reference proteome</keyword>
<evidence type="ECO:0000256" key="2">
    <source>
        <dbReference type="SAM" id="Phobius"/>
    </source>
</evidence>
<keyword evidence="2" id="KW-1133">Transmembrane helix</keyword>
<accession>A0A2D1KQV2</accession>
<evidence type="ECO:0000256" key="1">
    <source>
        <dbReference type="SAM" id="MobiDB-lite"/>
    </source>
</evidence>
<name>A0A2D1KQV2_9LACO</name>
<sequence>MFFWIISIILLLLFVTLITRTALKHPTSLSIRAFCTRKHLVTTLFVLLALLMPLLLHNSNVAAQNDSLQAHRISDKKITPKKISNKKSITKQTVDQLATSQANASTPATQTEESTEQVASQATTSTVTEMQNTTTARSTTLVTHSGFTLGEVDFPIVSFSGSGHVPADGNVYSWNQLANHYLIEYQGTAYNYISSATVGATVYVNGQAYRISEVLPWVDYNSAYNVLLSHRVTGGISFQTCETTSAASPLRLFIAVPA</sequence>
<dbReference type="EMBL" id="CP017697">
    <property type="protein sequence ID" value="ATO44525.1"/>
    <property type="molecule type" value="Genomic_DNA"/>
</dbReference>
<proteinExistence type="predicted"/>
<keyword evidence="2" id="KW-0472">Membrane</keyword>
<dbReference type="OrthoDB" id="2152070at2"/>
<dbReference type="RefSeq" id="WP_010012496.1">
    <property type="nucleotide sequence ID" value="NZ_AEOS01000038.1"/>
</dbReference>
<organism evidence="3 4">
    <name type="scientific">Loigolactobacillus coryniformis subsp. torquens DSM 20004 = KCTC 3535</name>
    <dbReference type="NCBI Taxonomy" id="1423822"/>
    <lineage>
        <taxon>Bacteria</taxon>
        <taxon>Bacillati</taxon>
        <taxon>Bacillota</taxon>
        <taxon>Bacilli</taxon>
        <taxon>Lactobacillales</taxon>
        <taxon>Lactobacillaceae</taxon>
        <taxon>Loigolactobacillus</taxon>
    </lineage>
</organism>
<feature type="region of interest" description="Disordered" evidence="1">
    <location>
        <begin position="100"/>
        <end position="122"/>
    </location>
</feature>
<dbReference type="AlphaFoldDB" id="A0A2D1KQV2"/>